<reference evidence="2 3" key="1">
    <citation type="journal article" date="2012" name="J. Bacteriol.">
        <title>Genome Sequence of Strain IMCC14465, Isolated from the East Sea, Belonging to the PS1 Clade of Alphaproteobacteria.</title>
        <authorList>
            <person name="Yang S.J."/>
            <person name="Kang I."/>
            <person name="Cho J.C."/>
        </authorList>
    </citation>
    <scope>NUCLEOTIDE SEQUENCE [LARGE SCALE GENOMIC DNA]</scope>
    <source>
        <strain evidence="2 3">IMCC14465</strain>
    </source>
</reference>
<dbReference type="eggNOG" id="COG1546">
    <property type="taxonomic scope" value="Bacteria"/>
</dbReference>
<evidence type="ECO:0000259" key="1">
    <source>
        <dbReference type="Pfam" id="PF02464"/>
    </source>
</evidence>
<proteinExistence type="predicted"/>
<dbReference type="Pfam" id="PF02464">
    <property type="entry name" value="CinA"/>
    <property type="match status" value="1"/>
</dbReference>
<dbReference type="Proteomes" id="UP000004836">
    <property type="component" value="Unassembled WGS sequence"/>
</dbReference>
<comment type="caution">
    <text evidence="2">The sequence shown here is derived from an EMBL/GenBank/DDBJ whole genome shotgun (WGS) entry which is preliminary data.</text>
</comment>
<evidence type="ECO:0000313" key="2">
    <source>
        <dbReference type="EMBL" id="EJW22177.1"/>
    </source>
</evidence>
<dbReference type="Gene3D" id="3.90.950.20">
    <property type="entry name" value="CinA-like"/>
    <property type="match status" value="1"/>
</dbReference>
<dbReference type="NCBIfam" id="TIGR00199">
    <property type="entry name" value="PncC_domain"/>
    <property type="match status" value="1"/>
</dbReference>
<feature type="domain" description="CinA C-terminal" evidence="1">
    <location>
        <begin position="13"/>
        <end position="160"/>
    </location>
</feature>
<dbReference type="STRING" id="1220535.IMCC14465_00160"/>
<gene>
    <name evidence="2" type="ORF">IMCC14465_00160</name>
</gene>
<organism evidence="2 3">
    <name type="scientific">alpha proteobacterium IMCC14465</name>
    <dbReference type="NCBI Taxonomy" id="1220535"/>
    <lineage>
        <taxon>Bacteria</taxon>
        <taxon>Pseudomonadati</taxon>
        <taxon>Pseudomonadota</taxon>
        <taxon>Alphaproteobacteria</taxon>
        <taxon>PS1 clade</taxon>
    </lineage>
</organism>
<dbReference type="EMBL" id="ALYF01000001">
    <property type="protein sequence ID" value="EJW22177.1"/>
    <property type="molecule type" value="Genomic_DNA"/>
</dbReference>
<accession>J9DYT0</accession>
<dbReference type="InterPro" id="IPR008136">
    <property type="entry name" value="CinA_C"/>
</dbReference>
<evidence type="ECO:0000313" key="3">
    <source>
        <dbReference type="Proteomes" id="UP000004836"/>
    </source>
</evidence>
<name>J9DYT0_9PROT</name>
<dbReference type="InterPro" id="IPR036653">
    <property type="entry name" value="CinA-like_C"/>
</dbReference>
<protein>
    <submittedName>
        <fullName evidence="2">CinA domain-containing protein</fullName>
    </submittedName>
</protein>
<keyword evidence="3" id="KW-1185">Reference proteome</keyword>
<dbReference type="PATRIC" id="fig|1220535.3.peg.15"/>
<dbReference type="OrthoDB" id="9801454at2"/>
<dbReference type="SUPFAM" id="SSF142433">
    <property type="entry name" value="CinA-like"/>
    <property type="match status" value="1"/>
</dbReference>
<dbReference type="AlphaFoldDB" id="J9DYT0"/>
<sequence length="163" mass="17174">MFKTALIDKTSDLLETCKRLDISLTTAESCTGGMISALLTEIPGSSAVIHQSYVTYANTAKHTILGVPTKILQDNGAVSEETVRAMAEGAVIISGADISIAVSGIAGPGGGTVDKPVGTVHFATHYQGKTAHNCQQFEEIGRHEVRMATVAHAIDMLVKHLNE</sequence>